<sequence length="421" mass="48451">MKPIQTTKRALRRFLLETQLLLHPREERASSAAAMRERVMNVIRRLECVQIDPVSAVRPNQHLALAARIPGYEPGILNELLRDHQVFEYLANAACMIPIDQYPIFEPVRQRLRERTQAHIDQLGPVAEQVLQRLENEGPLSAKSFETDQRVQGYWDNVSAKTKATSHALNLLTDAALIRIVGRQGNQRLFDVTRRSVSAGLLESAERIGTSEALDAMMQQYFRAYRVFEPSDPRLGWQRLTARERREAIERRVESGEVAPVQVAGLKSLYYILSSDLGRFSVHQDEDRMLGDKPDEEGPIRFLPPLDNLLWSRKRLKDLFDFEYRWEIYTPAVKRKYGYYAMPILAGDRLVGRMDPRLDSKKRHLTVQLLQFDREIDFTDRLSQNVQSALDSFARTHGADTFSVERYAFGHEDGGPTLTAF</sequence>
<dbReference type="AlphaFoldDB" id="A0A7X0RWH4"/>
<dbReference type="Pfam" id="PF06224">
    <property type="entry name" value="AlkZ-like"/>
    <property type="match status" value="1"/>
</dbReference>
<evidence type="ECO:0000313" key="1">
    <source>
        <dbReference type="EMBL" id="MBB6673726.1"/>
    </source>
</evidence>
<reference evidence="1 2" key="1">
    <citation type="submission" date="2020-08" db="EMBL/GenBank/DDBJ databases">
        <title>Cohnella phylogeny.</title>
        <authorList>
            <person name="Dunlap C."/>
        </authorList>
    </citation>
    <scope>NUCLEOTIDE SEQUENCE [LARGE SCALE GENOMIC DNA]</scope>
    <source>
        <strain evidence="1 2">DSM 28246</strain>
    </source>
</reference>
<accession>A0A7X0RWH4</accession>
<keyword evidence="2" id="KW-1185">Reference proteome</keyword>
<protein>
    <submittedName>
        <fullName evidence="1">YcaQ family DNA glycosylase</fullName>
    </submittedName>
</protein>
<dbReference type="PANTHER" id="PTHR30528">
    <property type="entry name" value="CYTOPLASMIC PROTEIN"/>
    <property type="match status" value="1"/>
</dbReference>
<dbReference type="PANTHER" id="PTHR30528:SF0">
    <property type="entry name" value="CYTOPLASMIC PROTEIN"/>
    <property type="match status" value="1"/>
</dbReference>
<name>A0A7X0RWH4_9BACL</name>
<dbReference type="Proteomes" id="UP000547209">
    <property type="component" value="Unassembled WGS sequence"/>
</dbReference>
<dbReference type="RefSeq" id="WP_185671584.1">
    <property type="nucleotide sequence ID" value="NZ_JACJVP010000041.1"/>
</dbReference>
<evidence type="ECO:0000313" key="2">
    <source>
        <dbReference type="Proteomes" id="UP000547209"/>
    </source>
</evidence>
<dbReference type="EMBL" id="JACJVP010000041">
    <property type="protein sequence ID" value="MBB6673726.1"/>
    <property type="molecule type" value="Genomic_DNA"/>
</dbReference>
<proteinExistence type="predicted"/>
<dbReference type="InterPro" id="IPR009351">
    <property type="entry name" value="AlkZ-like"/>
</dbReference>
<organism evidence="1 2">
    <name type="scientific">Cohnella nanjingensis</name>
    <dbReference type="NCBI Taxonomy" id="1387779"/>
    <lineage>
        <taxon>Bacteria</taxon>
        <taxon>Bacillati</taxon>
        <taxon>Bacillota</taxon>
        <taxon>Bacilli</taxon>
        <taxon>Bacillales</taxon>
        <taxon>Paenibacillaceae</taxon>
        <taxon>Cohnella</taxon>
    </lineage>
</organism>
<comment type="caution">
    <text evidence="1">The sequence shown here is derived from an EMBL/GenBank/DDBJ whole genome shotgun (WGS) entry which is preliminary data.</text>
</comment>
<gene>
    <name evidence="1" type="ORF">H7C19_23890</name>
</gene>